<evidence type="ECO:0000256" key="1">
    <source>
        <dbReference type="ARBA" id="ARBA00006432"/>
    </source>
</evidence>
<evidence type="ECO:0000259" key="4">
    <source>
        <dbReference type="Pfam" id="PF13193"/>
    </source>
</evidence>
<keyword evidence="2" id="KW-0436">Ligase</keyword>
<sequence>MVYNSPFGDVECFFYGNIVSFMRGSKHVSGDQIDKEIFVNAQDGKVQTARQIFDLSGRLTSLLQKKYRVNYDDVVCTFTPNHINLTAMIYGILGLGAVVSPANVAYVAKELHHQLNVSGSSVVVTVPQLRKVVQEACDQGSLSVRHILYLDDLVDEAQQYQVQLPVELPDEVARTKDAFYCFSSGTSGVPKGVMTTHFNITSNIQQSEKAAQHAGQSLGDRVAIGFLPMSHMYGLMRIVLAGPYFGGKCVIMEKFDFALLLKCVVKYNIEALPVVPPIVVLLAKHPLVDKYPVKGIIQDLHCGAAPLSDSVIEAVTKRLGCDIKQGYGLTETSPVCHVASYDPENYNKDSVGWLAPSVQARIVDLEGNDVPQGERGELWMKGPNIMKGYLNNPEATAEVFTTDGWFKSGDVAVIDETGQFYIVDRVKELIKSNGFQVAPAELEAILLSHPKVSDAAVIGHLIKEEATEYPRAFVCLTDSKTSPLEIKNWFDTKVARHKRLWGGIAVLDAIPKSPSGKILRKELRTSSPANVHGYPKAMAKL</sequence>
<dbReference type="GO" id="GO:0019748">
    <property type="term" value="P:secondary metabolic process"/>
    <property type="evidence" value="ECO:0007669"/>
    <property type="project" value="TreeGrafter"/>
</dbReference>
<protein>
    <recommendedName>
        <fullName evidence="7">AMP-dependent synthetase/ligase domain-containing protein</fullName>
    </recommendedName>
</protein>
<evidence type="ECO:0008006" key="7">
    <source>
        <dbReference type="Google" id="ProtNLM"/>
    </source>
</evidence>
<dbReference type="Gene3D" id="3.40.50.12780">
    <property type="entry name" value="N-terminal domain of ligase-like"/>
    <property type="match status" value="1"/>
</dbReference>
<dbReference type="InterPro" id="IPR000873">
    <property type="entry name" value="AMP-dep_synth/lig_dom"/>
</dbReference>
<dbReference type="Pfam" id="PF13193">
    <property type="entry name" value="AMP-binding_C"/>
    <property type="match status" value="1"/>
</dbReference>
<dbReference type="Proteomes" id="UP000761534">
    <property type="component" value="Unassembled WGS sequence"/>
</dbReference>
<dbReference type="EMBL" id="SWFS01000425">
    <property type="protein sequence ID" value="KAA8904707.1"/>
    <property type="molecule type" value="Genomic_DNA"/>
</dbReference>
<dbReference type="InterPro" id="IPR020845">
    <property type="entry name" value="AMP-binding_CS"/>
</dbReference>
<feature type="domain" description="AMP-dependent synthetase/ligase" evidence="3">
    <location>
        <begin position="32"/>
        <end position="390"/>
    </location>
</feature>
<dbReference type="InterPro" id="IPR025110">
    <property type="entry name" value="AMP-bd_C"/>
</dbReference>
<evidence type="ECO:0000256" key="2">
    <source>
        <dbReference type="ARBA" id="ARBA00022598"/>
    </source>
</evidence>
<evidence type="ECO:0000313" key="5">
    <source>
        <dbReference type="EMBL" id="KAA8904707.1"/>
    </source>
</evidence>
<dbReference type="Gene3D" id="3.30.300.30">
    <property type="match status" value="1"/>
</dbReference>
<organism evidence="5 6">
    <name type="scientific">Trichomonascus ciferrii</name>
    <dbReference type="NCBI Taxonomy" id="44093"/>
    <lineage>
        <taxon>Eukaryota</taxon>
        <taxon>Fungi</taxon>
        <taxon>Dikarya</taxon>
        <taxon>Ascomycota</taxon>
        <taxon>Saccharomycotina</taxon>
        <taxon>Dipodascomycetes</taxon>
        <taxon>Dipodascales</taxon>
        <taxon>Trichomonascaceae</taxon>
        <taxon>Trichomonascus</taxon>
        <taxon>Trichomonascus ciferrii complex</taxon>
    </lineage>
</organism>
<dbReference type="SUPFAM" id="SSF56801">
    <property type="entry name" value="Acetyl-CoA synthetase-like"/>
    <property type="match status" value="1"/>
</dbReference>
<dbReference type="InterPro" id="IPR042099">
    <property type="entry name" value="ANL_N_sf"/>
</dbReference>
<comment type="caution">
    <text evidence="5">The sequence shown here is derived from an EMBL/GenBank/DDBJ whole genome shotgun (WGS) entry which is preliminary data.</text>
</comment>
<gene>
    <name evidence="5" type="ORF">TRICI_005404</name>
</gene>
<proteinExistence type="inferred from homology"/>
<dbReference type="AlphaFoldDB" id="A0A642USV7"/>
<dbReference type="OrthoDB" id="1700726at2759"/>
<comment type="similarity">
    <text evidence="1">Belongs to the ATP-dependent AMP-binding enzyme family.</text>
</comment>
<keyword evidence="6" id="KW-1185">Reference proteome</keyword>
<dbReference type="PROSITE" id="PS00455">
    <property type="entry name" value="AMP_BINDING"/>
    <property type="match status" value="1"/>
</dbReference>
<dbReference type="VEuPathDB" id="FungiDB:TRICI_005404"/>
<accession>A0A642USV7</accession>
<dbReference type="InterPro" id="IPR045851">
    <property type="entry name" value="AMP-bd_C_sf"/>
</dbReference>
<feature type="domain" description="AMP-binding enzyme C-terminal" evidence="4">
    <location>
        <begin position="441"/>
        <end position="517"/>
    </location>
</feature>
<evidence type="ECO:0000259" key="3">
    <source>
        <dbReference type="Pfam" id="PF00501"/>
    </source>
</evidence>
<dbReference type="Pfam" id="PF00501">
    <property type="entry name" value="AMP-binding"/>
    <property type="match status" value="1"/>
</dbReference>
<reference evidence="5" key="1">
    <citation type="journal article" date="2019" name="G3 (Bethesda)">
        <title>Genome Assemblies of Two Rare Opportunistic Yeast Pathogens: Diutina rugosa (syn. Candida rugosa) and Trichomonascus ciferrii (syn. Candida ciferrii).</title>
        <authorList>
            <person name="Mixao V."/>
            <person name="Saus E."/>
            <person name="Hansen A.P."/>
            <person name="Lass-Florl C."/>
            <person name="Gabaldon T."/>
        </authorList>
    </citation>
    <scope>NUCLEOTIDE SEQUENCE</scope>
    <source>
        <strain evidence="5">CBS 4856</strain>
    </source>
</reference>
<dbReference type="GO" id="GO:0016405">
    <property type="term" value="F:CoA-ligase activity"/>
    <property type="evidence" value="ECO:0007669"/>
    <property type="project" value="TreeGrafter"/>
</dbReference>
<name>A0A642USV7_9ASCO</name>
<evidence type="ECO:0000313" key="6">
    <source>
        <dbReference type="Proteomes" id="UP000761534"/>
    </source>
</evidence>
<dbReference type="PANTHER" id="PTHR24096:SF149">
    <property type="entry name" value="AMP-BINDING DOMAIN-CONTAINING PROTEIN-RELATED"/>
    <property type="match status" value="1"/>
</dbReference>
<dbReference type="PANTHER" id="PTHR24096">
    <property type="entry name" value="LONG-CHAIN-FATTY-ACID--COA LIGASE"/>
    <property type="match status" value="1"/>
</dbReference>